<protein>
    <submittedName>
        <fullName evidence="1">Uncharacterized protein</fullName>
    </submittedName>
</protein>
<keyword evidence="2" id="KW-1185">Reference proteome</keyword>
<dbReference type="EMBL" id="VSRR010082600">
    <property type="protein sequence ID" value="MPC89914.1"/>
    <property type="molecule type" value="Genomic_DNA"/>
</dbReference>
<sequence>MGKHCDAWREWNRDLEEKNETAVATERLRTSMGGGGGAAAAGGGGGWGPRDTLRAQAVIQDLIIHSRFTRICLAVHNGHQTSSCSPDHELHQQRYVKSPQQRPRGSAMRCGAALEGHLLFVY</sequence>
<proteinExistence type="predicted"/>
<evidence type="ECO:0000313" key="2">
    <source>
        <dbReference type="Proteomes" id="UP000324222"/>
    </source>
</evidence>
<comment type="caution">
    <text evidence="1">The sequence shown here is derived from an EMBL/GenBank/DDBJ whole genome shotgun (WGS) entry which is preliminary data.</text>
</comment>
<organism evidence="1 2">
    <name type="scientific">Portunus trituberculatus</name>
    <name type="common">Swimming crab</name>
    <name type="synonym">Neptunus trituberculatus</name>
    <dbReference type="NCBI Taxonomy" id="210409"/>
    <lineage>
        <taxon>Eukaryota</taxon>
        <taxon>Metazoa</taxon>
        <taxon>Ecdysozoa</taxon>
        <taxon>Arthropoda</taxon>
        <taxon>Crustacea</taxon>
        <taxon>Multicrustacea</taxon>
        <taxon>Malacostraca</taxon>
        <taxon>Eumalacostraca</taxon>
        <taxon>Eucarida</taxon>
        <taxon>Decapoda</taxon>
        <taxon>Pleocyemata</taxon>
        <taxon>Brachyura</taxon>
        <taxon>Eubrachyura</taxon>
        <taxon>Portunoidea</taxon>
        <taxon>Portunidae</taxon>
        <taxon>Portuninae</taxon>
        <taxon>Portunus</taxon>
    </lineage>
</organism>
<gene>
    <name evidence="1" type="ORF">E2C01_084877</name>
</gene>
<evidence type="ECO:0000313" key="1">
    <source>
        <dbReference type="EMBL" id="MPC89914.1"/>
    </source>
</evidence>
<dbReference type="Proteomes" id="UP000324222">
    <property type="component" value="Unassembled WGS sequence"/>
</dbReference>
<accession>A0A5B7JC30</accession>
<name>A0A5B7JC30_PORTR</name>
<dbReference type="AlphaFoldDB" id="A0A5B7JC30"/>
<reference evidence="1 2" key="1">
    <citation type="submission" date="2019-05" db="EMBL/GenBank/DDBJ databases">
        <title>Another draft genome of Portunus trituberculatus and its Hox gene families provides insights of decapod evolution.</title>
        <authorList>
            <person name="Jeong J.-H."/>
            <person name="Song I."/>
            <person name="Kim S."/>
            <person name="Choi T."/>
            <person name="Kim D."/>
            <person name="Ryu S."/>
            <person name="Kim W."/>
        </authorList>
    </citation>
    <scope>NUCLEOTIDE SEQUENCE [LARGE SCALE GENOMIC DNA]</scope>
    <source>
        <tissue evidence="1">Muscle</tissue>
    </source>
</reference>